<evidence type="ECO:0000313" key="3">
    <source>
        <dbReference type="Proteomes" id="UP000630718"/>
    </source>
</evidence>
<dbReference type="Pfam" id="PF07538">
    <property type="entry name" value="ChW"/>
    <property type="match status" value="1"/>
</dbReference>
<feature type="compositionally biased region" description="Low complexity" evidence="1">
    <location>
        <begin position="165"/>
        <end position="174"/>
    </location>
</feature>
<evidence type="ECO:0000256" key="1">
    <source>
        <dbReference type="SAM" id="MobiDB-lite"/>
    </source>
</evidence>
<dbReference type="EMBL" id="BNBI01000001">
    <property type="protein sequence ID" value="GHE85209.1"/>
    <property type="molecule type" value="Genomic_DNA"/>
</dbReference>
<feature type="region of interest" description="Disordered" evidence="1">
    <location>
        <begin position="320"/>
        <end position="428"/>
    </location>
</feature>
<feature type="compositionally biased region" description="Low complexity" evidence="1">
    <location>
        <begin position="223"/>
        <end position="242"/>
    </location>
</feature>
<feature type="region of interest" description="Disordered" evidence="1">
    <location>
        <begin position="1"/>
        <end position="39"/>
    </location>
</feature>
<feature type="compositionally biased region" description="Low complexity" evidence="1">
    <location>
        <begin position="415"/>
        <end position="428"/>
    </location>
</feature>
<feature type="compositionally biased region" description="Polar residues" evidence="1">
    <location>
        <begin position="331"/>
        <end position="348"/>
    </location>
</feature>
<sequence>MSRDEEKDDPIAMNENAVPGDPEDISQRAPLAGASGPAPHLSVVIGADGSASVDGVPVRVEQGQSLDEAVLDALHRHARERGTPVTAAISDPASAHVTFVEVAADGSSRLVEEPAGSSQAAPAPPVPVETADGAAVGPAEPHEAYGHPGDTAEIGPPGIGAPSQAGLDGNPGDLDGADGLDGLDDNLDVPDDLDGSPGRLDDVDAGPDDLDYLDADPGDGLGDDPSSARPRPSFARPSLPSLPSLPRPSLPSFSSRVPSLSLPRRSKDAGASAGSRQSDDEYRAPGLLHRPLVVGPVALGVTALVVLPLVLLGGGSDDGGKQNEAAGASDKLSSPPAQHSPTASASPTVSVSPRLSALPSPSSTAKKKKSEPKKDPKPKKTPHADSAGGGAGTVVRPPNATVTVRPPKATVTVRPPKATKTVTAKPPAETAATAVNQLAKKNPGRHVCYRAYVSGRGWQKPVCDGAAAGTPGVNRPIKALNIAVRGTGGAAANAFVHKPGSTDGKGVWKPHWTPITDDGKNIYIGSTKKSAPYMLGFAINVGTGQVCEASRVRNGDWNQPHCVGARPEYIFGGTLSNDRWLEGVGFVV</sequence>
<dbReference type="Proteomes" id="UP000630718">
    <property type="component" value="Unassembled WGS sequence"/>
</dbReference>
<organism evidence="2 3">
    <name type="scientific">Streptomyces fumanus</name>
    <dbReference type="NCBI Taxonomy" id="67302"/>
    <lineage>
        <taxon>Bacteria</taxon>
        <taxon>Bacillati</taxon>
        <taxon>Actinomycetota</taxon>
        <taxon>Actinomycetes</taxon>
        <taxon>Kitasatosporales</taxon>
        <taxon>Streptomycetaceae</taxon>
        <taxon>Streptomyces</taxon>
    </lineage>
</organism>
<feature type="compositionally biased region" description="Basic residues" evidence="1">
    <location>
        <begin position="365"/>
        <end position="381"/>
    </location>
</feature>
<comment type="caution">
    <text evidence="2">The sequence shown here is derived from an EMBL/GenBank/DDBJ whole genome shotgun (WGS) entry which is preliminary data.</text>
</comment>
<feature type="compositionally biased region" description="Acidic residues" evidence="1">
    <location>
        <begin position="175"/>
        <end position="194"/>
    </location>
</feature>
<evidence type="ECO:0000313" key="2">
    <source>
        <dbReference type="EMBL" id="GHE85209.1"/>
    </source>
</evidence>
<feature type="region of interest" description="Disordered" evidence="1">
    <location>
        <begin position="107"/>
        <end position="282"/>
    </location>
</feature>
<feature type="compositionally biased region" description="Low complexity" evidence="1">
    <location>
        <begin position="349"/>
        <end position="364"/>
    </location>
</feature>
<dbReference type="RefSeq" id="WP_229910158.1">
    <property type="nucleotide sequence ID" value="NZ_BNBI01000001.1"/>
</dbReference>
<accession>A0A919DWH6</accession>
<reference evidence="2" key="1">
    <citation type="journal article" date="2014" name="Int. J. Syst. Evol. Microbiol.">
        <title>Complete genome sequence of Corynebacterium casei LMG S-19264T (=DSM 44701T), isolated from a smear-ripened cheese.</title>
        <authorList>
            <consortium name="US DOE Joint Genome Institute (JGI-PGF)"/>
            <person name="Walter F."/>
            <person name="Albersmeier A."/>
            <person name="Kalinowski J."/>
            <person name="Ruckert C."/>
        </authorList>
    </citation>
    <scope>NUCLEOTIDE SEQUENCE</scope>
    <source>
        <strain evidence="2">JCM 4477</strain>
    </source>
</reference>
<dbReference type="SMART" id="SM00728">
    <property type="entry name" value="ChW"/>
    <property type="match status" value="1"/>
</dbReference>
<feature type="compositionally biased region" description="Low complexity" evidence="1">
    <location>
        <begin position="250"/>
        <end position="263"/>
    </location>
</feature>
<dbReference type="AlphaFoldDB" id="A0A919DWH6"/>
<proteinExistence type="predicted"/>
<feature type="compositionally biased region" description="Acidic residues" evidence="1">
    <location>
        <begin position="203"/>
        <end position="217"/>
    </location>
</feature>
<name>A0A919DWH6_9ACTN</name>
<evidence type="ECO:0008006" key="4">
    <source>
        <dbReference type="Google" id="ProtNLM"/>
    </source>
</evidence>
<reference evidence="2" key="2">
    <citation type="submission" date="2020-09" db="EMBL/GenBank/DDBJ databases">
        <authorList>
            <person name="Sun Q."/>
            <person name="Ohkuma M."/>
        </authorList>
    </citation>
    <scope>NUCLEOTIDE SEQUENCE</scope>
    <source>
        <strain evidence="2">JCM 4477</strain>
    </source>
</reference>
<dbReference type="InterPro" id="IPR006637">
    <property type="entry name" value="ChW"/>
</dbReference>
<protein>
    <recommendedName>
        <fullName evidence="4">Hydrophobic W protein</fullName>
    </recommendedName>
</protein>
<keyword evidence="3" id="KW-1185">Reference proteome</keyword>
<gene>
    <name evidence="2" type="ORF">GCM10018772_05510</name>
</gene>